<name>A0A0E9XF24_ANGAN</name>
<reference evidence="1" key="2">
    <citation type="journal article" date="2015" name="Fish Shellfish Immunol.">
        <title>Early steps in the European eel (Anguilla anguilla)-Vibrio vulnificus interaction in the gills: Role of the RtxA13 toxin.</title>
        <authorList>
            <person name="Callol A."/>
            <person name="Pajuelo D."/>
            <person name="Ebbesson L."/>
            <person name="Teles M."/>
            <person name="MacKenzie S."/>
            <person name="Amaro C."/>
        </authorList>
    </citation>
    <scope>NUCLEOTIDE SEQUENCE</scope>
</reference>
<reference evidence="1" key="1">
    <citation type="submission" date="2014-11" db="EMBL/GenBank/DDBJ databases">
        <authorList>
            <person name="Amaro Gonzalez C."/>
        </authorList>
    </citation>
    <scope>NUCLEOTIDE SEQUENCE</scope>
</reference>
<protein>
    <submittedName>
        <fullName evidence="1">Uncharacterized protein</fullName>
    </submittedName>
</protein>
<organism evidence="1">
    <name type="scientific">Anguilla anguilla</name>
    <name type="common">European freshwater eel</name>
    <name type="synonym">Muraena anguilla</name>
    <dbReference type="NCBI Taxonomy" id="7936"/>
    <lineage>
        <taxon>Eukaryota</taxon>
        <taxon>Metazoa</taxon>
        <taxon>Chordata</taxon>
        <taxon>Craniata</taxon>
        <taxon>Vertebrata</taxon>
        <taxon>Euteleostomi</taxon>
        <taxon>Actinopterygii</taxon>
        <taxon>Neopterygii</taxon>
        <taxon>Teleostei</taxon>
        <taxon>Anguilliformes</taxon>
        <taxon>Anguillidae</taxon>
        <taxon>Anguilla</taxon>
    </lineage>
</organism>
<evidence type="ECO:0000313" key="1">
    <source>
        <dbReference type="EMBL" id="JAI01328.1"/>
    </source>
</evidence>
<proteinExistence type="predicted"/>
<sequence length="37" mass="3993">MNVKHSPSNSSVLTLAQRNVCKILHAVQFYSSSCAGN</sequence>
<dbReference type="AlphaFoldDB" id="A0A0E9XF24"/>
<dbReference type="EMBL" id="GBXM01007250">
    <property type="protein sequence ID" value="JAI01328.1"/>
    <property type="molecule type" value="Transcribed_RNA"/>
</dbReference>
<accession>A0A0E9XF24</accession>